<gene>
    <name evidence="1" type="ORF">HMPREF9442_03229</name>
</gene>
<comment type="caution">
    <text evidence="1">The sequence shown here is derived from an EMBL/GenBank/DDBJ whole genome shotgun (WGS) entry which is preliminary data.</text>
</comment>
<reference evidence="1 2" key="1">
    <citation type="submission" date="2011-02" db="EMBL/GenBank/DDBJ databases">
        <authorList>
            <person name="Weinstock G."/>
            <person name="Sodergren E."/>
            <person name="Clifton S."/>
            <person name="Fulton L."/>
            <person name="Fulton B."/>
            <person name="Courtney L."/>
            <person name="Fronick C."/>
            <person name="Harrison M."/>
            <person name="Strong C."/>
            <person name="Farmer C."/>
            <person name="Delahaunty K."/>
            <person name="Markovic C."/>
            <person name="Hall O."/>
            <person name="Minx P."/>
            <person name="Tomlinson C."/>
            <person name="Mitreva M."/>
            <person name="Hou S."/>
            <person name="Chen J."/>
            <person name="Wollam A."/>
            <person name="Pepin K.H."/>
            <person name="Johnson M."/>
            <person name="Bhonagiri V."/>
            <person name="Zhang X."/>
            <person name="Suruliraj S."/>
            <person name="Warren W."/>
            <person name="Chinwalla A."/>
            <person name="Mardis E.R."/>
            <person name="Wilson R.K."/>
        </authorList>
    </citation>
    <scope>NUCLEOTIDE SEQUENCE [LARGE SCALE GENOMIC DNA]</scope>
    <source>
        <strain evidence="1 2">YIT 11841</strain>
    </source>
</reference>
<keyword evidence="2" id="KW-1185">Reference proteome</keyword>
<sequence>MLFIRQIALLLHNKSCLTERKATHFTKFETVAKSLPRYLKKDSQAVYF</sequence>
<dbReference type="EMBL" id="AFBR01000093">
    <property type="protein sequence ID" value="EGG50482.1"/>
    <property type="molecule type" value="Genomic_DNA"/>
</dbReference>
<evidence type="ECO:0000313" key="1">
    <source>
        <dbReference type="EMBL" id="EGG50482.1"/>
    </source>
</evidence>
<evidence type="ECO:0000313" key="2">
    <source>
        <dbReference type="Proteomes" id="UP000005546"/>
    </source>
</evidence>
<dbReference type="HOGENOM" id="CLU_3155946_0_0_10"/>
<name>F3QYD5_9BACT</name>
<dbReference type="STRING" id="762982.HMPREF9442_03229"/>
<dbReference type="Proteomes" id="UP000005546">
    <property type="component" value="Unassembled WGS sequence"/>
</dbReference>
<organism evidence="1 2">
    <name type="scientific">Paraprevotella xylaniphila YIT 11841</name>
    <dbReference type="NCBI Taxonomy" id="762982"/>
    <lineage>
        <taxon>Bacteria</taxon>
        <taxon>Pseudomonadati</taxon>
        <taxon>Bacteroidota</taxon>
        <taxon>Bacteroidia</taxon>
        <taxon>Bacteroidales</taxon>
        <taxon>Prevotellaceae</taxon>
        <taxon>Paraprevotella</taxon>
    </lineage>
</organism>
<proteinExistence type="predicted"/>
<accession>F3QYD5</accession>
<dbReference type="AlphaFoldDB" id="F3QYD5"/>
<protein>
    <submittedName>
        <fullName evidence="1">Uncharacterized protein</fullName>
    </submittedName>
</protein>